<feature type="signal peptide" evidence="1">
    <location>
        <begin position="1"/>
        <end position="16"/>
    </location>
</feature>
<comment type="caution">
    <text evidence="2">The sequence shown here is derived from an EMBL/GenBank/DDBJ whole genome shotgun (WGS) entry which is preliminary data.</text>
</comment>
<accession>A0A7V8REH8</accession>
<dbReference type="Proteomes" id="UP000589292">
    <property type="component" value="Unassembled WGS sequence"/>
</dbReference>
<sequence length="472" mass="50931">MILLPALLLAASSAAAPCPDRTLNAKALCADRAIAVGWADVEAAFKAWQKVDPRKAVIAERHDEALADLRRGFEYSEDDSPQTANAAMIVESLGYVKSEIEGLTKIAASIRAPAGFGPDFAKACQIAAVENCVVESAGVLNAGEEGRRRSVAWQYMSGLEPGGGIPLRAAVAWDITGPAPQLIGFTTTEGEASTPLLIDDGEKLMLHMPARTAGTGEGNADTLYLLRSDGWANIGMNGWKYELRTRLPKGLGLWKGVEYSLYGISSSFSLWRDSDANCCPTAGDAYASFKIVDDRLSIDTLEINPAAAVQVKPLSCPILKASYHSPWPTRFSLHFEKPALPPSAQSDLVAVLEQKDEDDKLIFRRYFTFAGSNGFGSTTLIPVDGLGDAQSPPQMLPQEEGEEELYFHAFIGEPNGLKYVAEPPMLDSPAPLGVFMPDLARSLWYDGIPEPKGGPPIRIEMPRDMWIGVCAE</sequence>
<protein>
    <submittedName>
        <fullName evidence="2">Uncharacterized protein</fullName>
    </submittedName>
</protein>
<reference evidence="2 3" key="1">
    <citation type="journal article" date="1994" name="Int. J. Syst. Bacteriol.">
        <title>Phylogenetic positions of novel aerobic, bacteriochlorophyll a-containing bacteria and description of Roseococcus thiosulfatophilus gen. nov., sp. nov., Erythromicrobium ramosum gen. nov., sp. nov., and Erythrobacter litoralis sp. nov.</title>
        <authorList>
            <person name="Yurkov V."/>
            <person name="Stackebrandt E."/>
            <person name="Holmes A."/>
            <person name="Fuerst J.A."/>
            <person name="Hugenholtz P."/>
            <person name="Golecki J."/>
            <person name="Gad'on N."/>
            <person name="Gorlenko V.M."/>
            <person name="Kompantseva E.I."/>
            <person name="Drews G."/>
        </authorList>
    </citation>
    <scope>NUCLEOTIDE SEQUENCE [LARGE SCALE GENOMIC DNA]</scope>
    <source>
        <strain evidence="2 3">KR-99</strain>
    </source>
</reference>
<evidence type="ECO:0000256" key="1">
    <source>
        <dbReference type="SAM" id="SignalP"/>
    </source>
</evidence>
<name>A0A7V8REH8_9SPHN</name>
<organism evidence="2 3">
    <name type="scientific">Sphingomonas ursincola</name>
    <dbReference type="NCBI Taxonomy" id="56361"/>
    <lineage>
        <taxon>Bacteria</taxon>
        <taxon>Pseudomonadati</taxon>
        <taxon>Pseudomonadota</taxon>
        <taxon>Alphaproteobacteria</taxon>
        <taxon>Sphingomonadales</taxon>
        <taxon>Sphingomonadaceae</taxon>
        <taxon>Sphingomonas</taxon>
    </lineage>
</organism>
<gene>
    <name evidence="2" type="ORF">FG486_11655</name>
</gene>
<evidence type="ECO:0000313" key="2">
    <source>
        <dbReference type="EMBL" id="MBA1374995.1"/>
    </source>
</evidence>
<evidence type="ECO:0000313" key="3">
    <source>
        <dbReference type="Proteomes" id="UP000589292"/>
    </source>
</evidence>
<dbReference type="EMBL" id="VDES01000002">
    <property type="protein sequence ID" value="MBA1374995.1"/>
    <property type="molecule type" value="Genomic_DNA"/>
</dbReference>
<dbReference type="RefSeq" id="WP_181267603.1">
    <property type="nucleotide sequence ID" value="NZ_BAAAGB010000001.1"/>
</dbReference>
<keyword evidence="1" id="KW-0732">Signal</keyword>
<feature type="chain" id="PRO_5031154823" evidence="1">
    <location>
        <begin position="17"/>
        <end position="472"/>
    </location>
</feature>
<keyword evidence="3" id="KW-1185">Reference proteome</keyword>
<dbReference type="AlphaFoldDB" id="A0A7V8REH8"/>
<proteinExistence type="predicted"/>